<feature type="domain" description="CAAX prenyl protease 2/Lysostaphin resistance protein A-like" evidence="2">
    <location>
        <begin position="156"/>
        <end position="243"/>
    </location>
</feature>
<dbReference type="PANTHER" id="PTHR43592:SF15">
    <property type="entry name" value="CAAX AMINO TERMINAL PROTEASE FAMILY PROTEIN"/>
    <property type="match status" value="1"/>
</dbReference>
<sequence length="301" mass="34531">MEHNPLRDLIRLLGSVFVFAVSIQLLLLLVYYFLFKHAGINPIDFISLYKYSPFAGKIFLGISSIATFILPAWYMQVNNAGATSYFQTQKTNFWQYITVLFILVSFMPAMSLIAHLNREMELPALFSGIEAWMRKEEMRMEEITKIVVLDSTISGLLMNLVIMAVIPAVGEELIFRGCLQRIFGKWIASPHVCIWLVAIIFSAIHMQFYGFLPRMLIGALFGYLYFWSKNIYVPIFAHFLNNASVTVMAFIYSGDGKSYEEMTAFEYDTSDIYVASLILTSIFVLIYYKVSKRITNGKELD</sequence>
<evidence type="ECO:0000313" key="4">
    <source>
        <dbReference type="Proteomes" id="UP000679691"/>
    </source>
</evidence>
<keyword evidence="3" id="KW-0378">Hydrolase</keyword>
<proteinExistence type="predicted"/>
<feature type="transmembrane region" description="Helical" evidence="1">
    <location>
        <begin position="186"/>
        <end position="210"/>
    </location>
</feature>
<dbReference type="EMBL" id="JAGKSB010000014">
    <property type="protein sequence ID" value="MBP3944207.1"/>
    <property type="molecule type" value="Genomic_DNA"/>
</dbReference>
<dbReference type="RefSeq" id="WP_353547713.1">
    <property type="nucleotide sequence ID" value="NZ_JAGKSB010000014.1"/>
</dbReference>
<dbReference type="GO" id="GO:0008237">
    <property type="term" value="F:metallopeptidase activity"/>
    <property type="evidence" value="ECO:0007669"/>
    <property type="project" value="UniProtKB-KW"/>
</dbReference>
<keyword evidence="3" id="KW-0482">Metalloprotease</keyword>
<name>A0A8T4HFV5_9SPHI</name>
<keyword evidence="4" id="KW-1185">Reference proteome</keyword>
<organism evidence="3 4">
    <name type="scientific">Rhinopithecimicrobium faecis</name>
    <dbReference type="NCBI Taxonomy" id="2820698"/>
    <lineage>
        <taxon>Bacteria</taxon>
        <taxon>Pseudomonadati</taxon>
        <taxon>Bacteroidota</taxon>
        <taxon>Sphingobacteriia</taxon>
        <taxon>Sphingobacteriales</taxon>
        <taxon>Sphingobacteriaceae</taxon>
        <taxon>Rhinopithecimicrobium</taxon>
    </lineage>
</organism>
<dbReference type="InterPro" id="IPR003675">
    <property type="entry name" value="Rce1/LyrA-like_dom"/>
</dbReference>
<feature type="transmembrane region" description="Helical" evidence="1">
    <location>
        <begin position="54"/>
        <end position="73"/>
    </location>
</feature>
<dbReference type="PANTHER" id="PTHR43592">
    <property type="entry name" value="CAAX AMINO TERMINAL PROTEASE"/>
    <property type="match status" value="1"/>
</dbReference>
<comment type="caution">
    <text evidence="3">The sequence shown here is derived from an EMBL/GenBank/DDBJ whole genome shotgun (WGS) entry which is preliminary data.</text>
</comment>
<keyword evidence="3" id="KW-0645">Protease</keyword>
<evidence type="ECO:0000259" key="2">
    <source>
        <dbReference type="Pfam" id="PF02517"/>
    </source>
</evidence>
<keyword evidence="1" id="KW-0472">Membrane</keyword>
<dbReference type="GO" id="GO:0080120">
    <property type="term" value="P:CAAX-box protein maturation"/>
    <property type="evidence" value="ECO:0007669"/>
    <property type="project" value="UniProtKB-ARBA"/>
</dbReference>
<feature type="transmembrane region" description="Helical" evidence="1">
    <location>
        <begin position="143"/>
        <end position="166"/>
    </location>
</feature>
<keyword evidence="1" id="KW-1133">Transmembrane helix</keyword>
<evidence type="ECO:0000256" key="1">
    <source>
        <dbReference type="SAM" id="Phobius"/>
    </source>
</evidence>
<dbReference type="AlphaFoldDB" id="A0A8T4HFV5"/>
<reference evidence="3" key="1">
    <citation type="submission" date="2021-03" db="EMBL/GenBank/DDBJ databases">
        <authorList>
            <person name="Lu T."/>
            <person name="Wang Q."/>
            <person name="Han X."/>
        </authorList>
    </citation>
    <scope>NUCLEOTIDE SEQUENCE</scope>
    <source>
        <strain evidence="3">WQ 2009</strain>
    </source>
</reference>
<dbReference type="Pfam" id="PF02517">
    <property type="entry name" value="Rce1-like"/>
    <property type="match status" value="1"/>
</dbReference>
<feature type="transmembrane region" description="Helical" evidence="1">
    <location>
        <begin position="12"/>
        <end position="34"/>
    </location>
</feature>
<feature type="transmembrane region" description="Helical" evidence="1">
    <location>
        <begin position="231"/>
        <end position="252"/>
    </location>
</feature>
<dbReference type="GO" id="GO:0004175">
    <property type="term" value="F:endopeptidase activity"/>
    <property type="evidence" value="ECO:0007669"/>
    <property type="project" value="UniProtKB-ARBA"/>
</dbReference>
<gene>
    <name evidence="3" type="ORF">J5U18_11690</name>
</gene>
<protein>
    <submittedName>
        <fullName evidence="3">CPBP family intramembrane metalloprotease</fullName>
    </submittedName>
</protein>
<feature type="transmembrane region" description="Helical" evidence="1">
    <location>
        <begin position="93"/>
        <end position="114"/>
    </location>
</feature>
<accession>A0A8T4HFV5</accession>
<feature type="transmembrane region" description="Helical" evidence="1">
    <location>
        <begin position="272"/>
        <end position="290"/>
    </location>
</feature>
<evidence type="ECO:0000313" key="3">
    <source>
        <dbReference type="EMBL" id="MBP3944207.1"/>
    </source>
</evidence>
<dbReference type="Proteomes" id="UP000679691">
    <property type="component" value="Unassembled WGS sequence"/>
</dbReference>
<keyword evidence="1" id="KW-0812">Transmembrane</keyword>